<organism evidence="3 4">
    <name type="scientific">Thiosulfativibrio zosterae</name>
    <dbReference type="NCBI Taxonomy" id="2675053"/>
    <lineage>
        <taxon>Bacteria</taxon>
        <taxon>Pseudomonadati</taxon>
        <taxon>Pseudomonadota</taxon>
        <taxon>Gammaproteobacteria</taxon>
        <taxon>Thiotrichales</taxon>
        <taxon>Piscirickettsiaceae</taxon>
        <taxon>Thiosulfativibrio</taxon>
    </lineage>
</organism>
<dbReference type="Pfam" id="PF00849">
    <property type="entry name" value="PseudoU_synth_2"/>
    <property type="match status" value="1"/>
</dbReference>
<dbReference type="InterPro" id="IPR006145">
    <property type="entry name" value="PsdUridine_synth_RsuA/RluA"/>
</dbReference>
<dbReference type="PANTHER" id="PTHR21600:SF87">
    <property type="entry name" value="RNA PSEUDOURIDYLATE SYNTHASE DOMAIN-CONTAINING PROTEIN 1"/>
    <property type="match status" value="1"/>
</dbReference>
<evidence type="ECO:0000256" key="1">
    <source>
        <dbReference type="ARBA" id="ARBA00010876"/>
    </source>
</evidence>
<dbReference type="GO" id="GO:0140098">
    <property type="term" value="F:catalytic activity, acting on RNA"/>
    <property type="evidence" value="ECO:0007669"/>
    <property type="project" value="UniProtKB-ARBA"/>
</dbReference>
<sequence>MESLQIFFENADFVVVNKPENLNFHSENQPGLVVFVQKMFPNDTIFPVHRLDKMTSGLILFAKHKTAAQQLGELFAERKLQKFYLALAHGKPKKKQGWVKGDMLPARRGSWKLSNTLENPAITQFVSQLTVPGERLYLLKLHTGKTHQIRVAMKSLGVPILGDLRYQETAKASLADRGYLHAYAVKFDFKGQTYQFVLPPSQGAEFQKPEVQMLIQQWAQPWQYFIKE</sequence>
<dbReference type="Gene3D" id="3.30.2350.10">
    <property type="entry name" value="Pseudouridine synthase"/>
    <property type="match status" value="1"/>
</dbReference>
<name>A0A6F8PMQ7_9GAMM</name>
<dbReference type="InterPro" id="IPR020103">
    <property type="entry name" value="PsdUridine_synth_cat_dom_sf"/>
</dbReference>
<accession>A0A6F8PMQ7</accession>
<dbReference type="NCBIfam" id="TIGR01621">
    <property type="entry name" value="RluA-like"/>
    <property type="match status" value="1"/>
</dbReference>
<dbReference type="RefSeq" id="WP_173291142.1">
    <property type="nucleotide sequence ID" value="NZ_AP021888.1"/>
</dbReference>
<dbReference type="CDD" id="cd02869">
    <property type="entry name" value="PseudoU_synth_RluA_like"/>
    <property type="match status" value="1"/>
</dbReference>
<keyword evidence="4" id="KW-1185">Reference proteome</keyword>
<dbReference type="AlphaFoldDB" id="A0A6F8PMQ7"/>
<comment type="similarity">
    <text evidence="1">Belongs to the pseudouridine synthase RluA family.</text>
</comment>
<feature type="domain" description="Pseudouridine synthase RsuA/RluA-like" evidence="2">
    <location>
        <begin position="12"/>
        <end position="154"/>
    </location>
</feature>
<dbReference type="SUPFAM" id="SSF55120">
    <property type="entry name" value="Pseudouridine synthase"/>
    <property type="match status" value="1"/>
</dbReference>
<evidence type="ECO:0000313" key="4">
    <source>
        <dbReference type="Proteomes" id="UP000501466"/>
    </source>
</evidence>
<dbReference type="GO" id="GO:0003723">
    <property type="term" value="F:RNA binding"/>
    <property type="evidence" value="ECO:0007669"/>
    <property type="project" value="InterPro"/>
</dbReference>
<dbReference type="InterPro" id="IPR006508">
    <property type="entry name" value="PsdUridine_synth_RluA-like"/>
</dbReference>
<proteinExistence type="inferred from homology"/>
<dbReference type="InterPro" id="IPR006224">
    <property type="entry name" value="PsdUridine_synth_RluA-like_CS"/>
</dbReference>
<dbReference type="GO" id="GO:0000455">
    <property type="term" value="P:enzyme-directed rRNA pseudouridine synthesis"/>
    <property type="evidence" value="ECO:0007669"/>
    <property type="project" value="TreeGrafter"/>
</dbReference>
<dbReference type="GO" id="GO:0009982">
    <property type="term" value="F:pseudouridine synthase activity"/>
    <property type="evidence" value="ECO:0007669"/>
    <property type="project" value="InterPro"/>
</dbReference>
<evidence type="ECO:0000313" key="3">
    <source>
        <dbReference type="EMBL" id="BBP43327.1"/>
    </source>
</evidence>
<protein>
    <submittedName>
        <fullName evidence="3">RNA pseudouridine synthase</fullName>
    </submittedName>
</protein>
<dbReference type="InterPro" id="IPR050188">
    <property type="entry name" value="RluA_PseudoU_synthase"/>
</dbReference>
<gene>
    <name evidence="3" type="ORF">THMIRHAT_10730</name>
</gene>
<dbReference type="PROSITE" id="PS01129">
    <property type="entry name" value="PSI_RLU"/>
    <property type="match status" value="1"/>
</dbReference>
<reference evidence="4" key="1">
    <citation type="submission" date="2019-11" db="EMBL/GenBank/DDBJ databases">
        <title>Isolation and characterization of two novel species in the genus Thiomicrorhabdus.</title>
        <authorList>
            <person name="Mochizuki J."/>
            <person name="Kojima H."/>
            <person name="Fukui M."/>
        </authorList>
    </citation>
    <scope>NUCLEOTIDE SEQUENCE [LARGE SCALE GENOMIC DNA]</scope>
    <source>
        <strain evidence="4">AkT22</strain>
    </source>
</reference>
<dbReference type="Proteomes" id="UP000501466">
    <property type="component" value="Chromosome"/>
</dbReference>
<dbReference type="EMBL" id="AP021888">
    <property type="protein sequence ID" value="BBP43327.1"/>
    <property type="molecule type" value="Genomic_DNA"/>
</dbReference>
<dbReference type="PANTHER" id="PTHR21600">
    <property type="entry name" value="MITOCHONDRIAL RNA PSEUDOURIDINE SYNTHASE"/>
    <property type="match status" value="1"/>
</dbReference>
<evidence type="ECO:0000259" key="2">
    <source>
        <dbReference type="Pfam" id="PF00849"/>
    </source>
</evidence>
<dbReference type="KEGG" id="tzo:THMIRHAT_10730"/>